<evidence type="ECO:0000313" key="9">
    <source>
        <dbReference type="Proteomes" id="UP000192578"/>
    </source>
</evidence>
<organism evidence="8 9">
    <name type="scientific">Hypsibius exemplaris</name>
    <name type="common">Freshwater tardigrade</name>
    <dbReference type="NCBI Taxonomy" id="2072580"/>
    <lineage>
        <taxon>Eukaryota</taxon>
        <taxon>Metazoa</taxon>
        <taxon>Ecdysozoa</taxon>
        <taxon>Tardigrada</taxon>
        <taxon>Eutardigrada</taxon>
        <taxon>Parachela</taxon>
        <taxon>Hypsibioidea</taxon>
        <taxon>Hypsibiidae</taxon>
        <taxon>Hypsibius</taxon>
    </lineage>
</organism>
<dbReference type="Gene3D" id="3.40.50.2300">
    <property type="match status" value="1"/>
</dbReference>
<reference evidence="9" key="1">
    <citation type="submission" date="2017-01" db="EMBL/GenBank/DDBJ databases">
        <title>Comparative genomics of anhydrobiosis in the tardigrade Hypsibius dujardini.</title>
        <authorList>
            <person name="Yoshida Y."/>
            <person name="Koutsovoulos G."/>
            <person name="Laetsch D."/>
            <person name="Stevens L."/>
            <person name="Kumar S."/>
            <person name="Horikawa D."/>
            <person name="Ishino K."/>
            <person name="Komine S."/>
            <person name="Tomita M."/>
            <person name="Blaxter M."/>
            <person name="Arakawa K."/>
        </authorList>
    </citation>
    <scope>NUCLEOTIDE SEQUENCE [LARGE SCALE GENOMIC DNA]</scope>
    <source>
        <strain evidence="9">Z151</strain>
    </source>
</reference>
<comment type="caution">
    <text evidence="8">The sequence shown here is derived from an EMBL/GenBank/DDBJ whole genome shotgun (WGS) entry which is preliminary data.</text>
</comment>
<dbReference type="InterPro" id="IPR052612">
    <property type="entry name" value="ANP_Clearance_Receptor"/>
</dbReference>
<dbReference type="GO" id="GO:0017046">
    <property type="term" value="F:peptide hormone binding"/>
    <property type="evidence" value="ECO:0007669"/>
    <property type="project" value="TreeGrafter"/>
</dbReference>
<dbReference type="Proteomes" id="UP000192578">
    <property type="component" value="Unassembled WGS sequence"/>
</dbReference>
<evidence type="ECO:0000256" key="6">
    <source>
        <dbReference type="SAM" id="SignalP"/>
    </source>
</evidence>
<feature type="domain" description="Receptor ligand binding region" evidence="7">
    <location>
        <begin position="102"/>
        <end position="408"/>
    </location>
</feature>
<feature type="signal peptide" evidence="6">
    <location>
        <begin position="1"/>
        <end position="23"/>
    </location>
</feature>
<evidence type="ECO:0000256" key="3">
    <source>
        <dbReference type="ARBA" id="ARBA00022989"/>
    </source>
</evidence>
<name>A0A9X6RNK5_HYPEX</name>
<dbReference type="PANTHER" id="PTHR44755:SF8">
    <property type="entry name" value="RECEPTOR LIGAND BINDING REGION DOMAIN-CONTAINING PROTEIN"/>
    <property type="match status" value="1"/>
</dbReference>
<dbReference type="InterPro" id="IPR028082">
    <property type="entry name" value="Peripla_BP_I"/>
</dbReference>
<evidence type="ECO:0000256" key="1">
    <source>
        <dbReference type="ARBA" id="ARBA00004370"/>
    </source>
</evidence>
<gene>
    <name evidence="8" type="ORF">BV898_19063</name>
</gene>
<feature type="chain" id="PRO_5040749277" description="Receptor ligand binding region domain-containing protein" evidence="6">
    <location>
        <begin position="24"/>
        <end position="538"/>
    </location>
</feature>
<protein>
    <recommendedName>
        <fullName evidence="7">Receptor ligand binding region domain-containing protein</fullName>
    </recommendedName>
</protein>
<evidence type="ECO:0000256" key="5">
    <source>
        <dbReference type="SAM" id="Phobius"/>
    </source>
</evidence>
<dbReference type="Pfam" id="PF01094">
    <property type="entry name" value="ANF_receptor"/>
    <property type="match status" value="1"/>
</dbReference>
<keyword evidence="4 5" id="KW-0472">Membrane</keyword>
<feature type="transmembrane region" description="Helical" evidence="5">
    <location>
        <begin position="465"/>
        <end position="491"/>
    </location>
</feature>
<evidence type="ECO:0000256" key="2">
    <source>
        <dbReference type="ARBA" id="ARBA00022692"/>
    </source>
</evidence>
<keyword evidence="2 5" id="KW-0812">Transmembrane</keyword>
<accession>A0A9X6RNK5</accession>
<proteinExistence type="predicted"/>
<keyword evidence="6" id="KW-0732">Signal</keyword>
<dbReference type="InterPro" id="IPR001828">
    <property type="entry name" value="ANF_lig-bd_rcpt"/>
</dbReference>
<dbReference type="GO" id="GO:0016020">
    <property type="term" value="C:membrane"/>
    <property type="evidence" value="ECO:0007669"/>
    <property type="project" value="UniProtKB-SubCell"/>
</dbReference>
<comment type="subcellular location">
    <subcellularLocation>
        <location evidence="1">Membrane</location>
    </subcellularLocation>
</comment>
<dbReference type="SUPFAM" id="SSF53822">
    <property type="entry name" value="Periplasmic binding protein-like I"/>
    <property type="match status" value="1"/>
</dbReference>
<dbReference type="EMBL" id="MTYJ01000438">
    <property type="protein sequence ID" value="OWA54664.1"/>
    <property type="molecule type" value="Genomic_DNA"/>
</dbReference>
<sequence length="538" mass="59708">MVRQIGLRALLILIVSRSGFSKAVHVITVIIGDSPTMGYVAQSPGYDVAFSREVGLFPSPLQNVTRQTVYRPGAFSCSEAAEIIPFVAVEISNILDEHRFDFNVLISPGCSLEVMTLGDFAREWNVPLLATVAIDQSLSNVQRYPTVVTFASSEQMSLIRVMMFLLDRFSWTTIGLICEDPNLKVPDRGVFYFTACRGFRTALGGQKHKYNLNVHYFDPKIKEGDLDAYSSVLRNAATQSRVIILLITTNPRLRDFMMNAERLGMTEGDYIFIAPRSPLLPTEGMQIRNGSHRPADSAFQSLMLVYNPNPNWAALHEVLQSIRNVSEVRYNKSLTNIEMLNDITVSAFEVMTILLKVIRDLSPLDMNVQNGITFRQLFLNRTFNPLSRPVYIGPKGMRICDVHISKFNVTSGLMEVSDEYLSVAGNSVRTHALSTVWRGRDGPPVNRPFCGYTGELCLGGLAKTAVITLAVSISTALLATLAIFIAMYHCILGRSGHGSGRPWWDLQPDLLFVTPKPTAWKSLSSHGEVSTNSLGPVF</sequence>
<dbReference type="PANTHER" id="PTHR44755">
    <property type="entry name" value="NATRIURETIC PEPTIDE RECEPTOR 3-RELATED"/>
    <property type="match status" value="1"/>
</dbReference>
<evidence type="ECO:0000259" key="7">
    <source>
        <dbReference type="Pfam" id="PF01094"/>
    </source>
</evidence>
<keyword evidence="9" id="KW-1185">Reference proteome</keyword>
<dbReference type="GO" id="GO:0007165">
    <property type="term" value="P:signal transduction"/>
    <property type="evidence" value="ECO:0007669"/>
    <property type="project" value="TreeGrafter"/>
</dbReference>
<dbReference type="CDD" id="cd06352">
    <property type="entry name" value="PBP1_NPR_GC-like"/>
    <property type="match status" value="1"/>
</dbReference>
<dbReference type="OrthoDB" id="302535at2759"/>
<evidence type="ECO:0000256" key="4">
    <source>
        <dbReference type="ARBA" id="ARBA00023136"/>
    </source>
</evidence>
<dbReference type="GO" id="GO:0038023">
    <property type="term" value="F:signaling receptor activity"/>
    <property type="evidence" value="ECO:0007669"/>
    <property type="project" value="TreeGrafter"/>
</dbReference>
<dbReference type="AlphaFoldDB" id="A0A9X6RNK5"/>
<keyword evidence="3 5" id="KW-1133">Transmembrane helix</keyword>
<evidence type="ECO:0000313" key="8">
    <source>
        <dbReference type="EMBL" id="OWA54664.1"/>
    </source>
</evidence>